<organism evidence="1 2">
    <name type="scientific">Xanthomonas melonis</name>
    <dbReference type="NCBI Taxonomy" id="56456"/>
    <lineage>
        <taxon>Bacteria</taxon>
        <taxon>Pseudomonadati</taxon>
        <taxon>Pseudomonadota</taxon>
        <taxon>Gammaproteobacteria</taxon>
        <taxon>Lysobacterales</taxon>
        <taxon>Lysobacteraceae</taxon>
        <taxon>Xanthomonas</taxon>
    </lineage>
</organism>
<dbReference type="Proteomes" id="UP000239865">
    <property type="component" value="Unassembled WGS sequence"/>
</dbReference>
<evidence type="ECO:0000313" key="2">
    <source>
        <dbReference type="Proteomes" id="UP000239865"/>
    </source>
</evidence>
<dbReference type="AlphaFoldDB" id="A0A2S7DMI2"/>
<accession>A0A2S7DMI2</accession>
<reference evidence="1 2" key="1">
    <citation type="submission" date="2016-08" db="EMBL/GenBank/DDBJ databases">
        <authorList>
            <person name="Seilhamer J.J."/>
        </authorList>
    </citation>
    <scope>NUCLEOTIDE SEQUENCE [LARGE SCALE GENOMIC DNA]</scope>
    <source>
        <strain evidence="1 2">CFBP4644</strain>
    </source>
</reference>
<protein>
    <submittedName>
        <fullName evidence="1">Uncharacterized protein</fullName>
    </submittedName>
</protein>
<evidence type="ECO:0000313" key="1">
    <source>
        <dbReference type="EMBL" id="PPU75011.1"/>
    </source>
</evidence>
<comment type="caution">
    <text evidence="1">The sequence shown here is derived from an EMBL/GenBank/DDBJ whole genome shotgun (WGS) entry which is preliminary data.</text>
</comment>
<proteinExistence type="predicted"/>
<name>A0A2S7DMI2_9XANT</name>
<dbReference type="EMBL" id="MDEH01000001">
    <property type="protein sequence ID" value="PPU75011.1"/>
    <property type="molecule type" value="Genomic_DNA"/>
</dbReference>
<gene>
    <name evidence="1" type="ORF">XmelCFBP4644_03740</name>
</gene>
<sequence>MTIGANDEDCHGVAFLTHEPHIRGVTIRGIAPLSMAGNVPAIPCLEPGAHGSGAMLTGRVQLVQR</sequence>